<keyword evidence="3" id="KW-0804">Transcription</keyword>
<dbReference type="KEGG" id="nsa:Nitsa_1635"/>
<dbReference type="eggNOG" id="COG2207">
    <property type="taxonomic scope" value="Bacteria"/>
</dbReference>
<sequence>MPSAGDILMVHSRFQRRSFAAHTHEGYSLSLVLKGVHRFAIEGQRMEAGPGMVRVVHPFEIHETLPSSWEHLNFSVPTKRIESPARAMRMEVPVLLRQVIDDAVLSEKMLSLWTKRADADRRHAEETLLIHLLEKHREDTPPASVSIPADRSLEEARIFIHAHACDPDISLEAMAARASMSKYHFLRQFKRRYGRTPHHYLQNIRIDCVRRKLALGGSLAQIALECGFYDQSHMLKTYRKFYGHTPGSIEK</sequence>
<evidence type="ECO:0000256" key="1">
    <source>
        <dbReference type="ARBA" id="ARBA00023015"/>
    </source>
</evidence>
<dbReference type="GO" id="GO:0043565">
    <property type="term" value="F:sequence-specific DNA binding"/>
    <property type="evidence" value="ECO:0007669"/>
    <property type="project" value="InterPro"/>
</dbReference>
<dbReference type="Gene3D" id="1.10.10.60">
    <property type="entry name" value="Homeodomain-like"/>
    <property type="match status" value="1"/>
</dbReference>
<dbReference type="InterPro" id="IPR018060">
    <property type="entry name" value="HTH_AraC"/>
</dbReference>
<evidence type="ECO:0000256" key="2">
    <source>
        <dbReference type="ARBA" id="ARBA00023125"/>
    </source>
</evidence>
<dbReference type="AlphaFoldDB" id="E6X0V1"/>
<dbReference type="InterPro" id="IPR050204">
    <property type="entry name" value="AraC_XylS_family_regulators"/>
</dbReference>
<dbReference type="SUPFAM" id="SSF51215">
    <property type="entry name" value="Regulatory protein AraC"/>
    <property type="match status" value="1"/>
</dbReference>
<proteinExistence type="predicted"/>
<dbReference type="InterPro" id="IPR037923">
    <property type="entry name" value="HTH-like"/>
</dbReference>
<dbReference type="SUPFAM" id="SSF46689">
    <property type="entry name" value="Homeodomain-like"/>
    <property type="match status" value="2"/>
</dbReference>
<name>E6X0V1_NITSE</name>
<gene>
    <name evidence="5" type="ordered locus">Nitsa_1635</name>
</gene>
<reference evidence="5 6" key="1">
    <citation type="journal article" date="2011" name="Stand. Genomic Sci.">
        <title>Complete genome sequence of Nitratifractor salsuginis type strain (E9I37-1).</title>
        <authorList>
            <person name="Anderson I."/>
            <person name="Sikorski J."/>
            <person name="Zeytun A."/>
            <person name="Nolan M."/>
            <person name="Lapidus A."/>
            <person name="Lucas S."/>
            <person name="Hammon N."/>
            <person name="Deshpande S."/>
            <person name="Cheng J.F."/>
            <person name="Tapia R."/>
            <person name="Han C."/>
            <person name="Goodwin L."/>
            <person name="Pitluck S."/>
            <person name="Liolios K."/>
            <person name="Pagani I."/>
            <person name="Ivanova N."/>
            <person name="Huntemann M."/>
            <person name="Mavromatis K."/>
            <person name="Ovchinikova G."/>
            <person name="Pati A."/>
            <person name="Chen A."/>
            <person name="Palaniappan K."/>
            <person name="Land M."/>
            <person name="Hauser L."/>
            <person name="Brambilla E.M."/>
            <person name="Ngatchou-Djao O.D."/>
            <person name="Rohde M."/>
            <person name="Tindall B.J."/>
            <person name="Goker M."/>
            <person name="Detter J.C."/>
            <person name="Woyke T."/>
            <person name="Bristow J."/>
            <person name="Eisen J.A."/>
            <person name="Markowitz V."/>
            <person name="Hugenholtz P."/>
            <person name="Klenk H.P."/>
            <person name="Kyrpides N.C."/>
        </authorList>
    </citation>
    <scope>NUCLEOTIDE SEQUENCE [LARGE SCALE GENOMIC DNA]</scope>
    <source>
        <strain evidence="6">DSM 16511 / JCM 12458 / E9I37-1</strain>
    </source>
</reference>
<dbReference type="RefSeq" id="WP_013554570.1">
    <property type="nucleotide sequence ID" value="NC_014935.1"/>
</dbReference>
<dbReference type="Pfam" id="PF02311">
    <property type="entry name" value="AraC_binding"/>
    <property type="match status" value="1"/>
</dbReference>
<dbReference type="EMBL" id="CP002452">
    <property type="protein sequence ID" value="ADV46883.1"/>
    <property type="molecule type" value="Genomic_DNA"/>
</dbReference>
<keyword evidence="6" id="KW-1185">Reference proteome</keyword>
<dbReference type="GO" id="GO:0003700">
    <property type="term" value="F:DNA-binding transcription factor activity"/>
    <property type="evidence" value="ECO:0007669"/>
    <property type="project" value="InterPro"/>
</dbReference>
<organism evidence="5 6">
    <name type="scientific">Nitratifractor salsuginis (strain DSM 16511 / JCM 12458 / E9I37-1)</name>
    <dbReference type="NCBI Taxonomy" id="749222"/>
    <lineage>
        <taxon>Bacteria</taxon>
        <taxon>Pseudomonadati</taxon>
        <taxon>Campylobacterota</taxon>
        <taxon>Epsilonproteobacteria</taxon>
        <taxon>Campylobacterales</taxon>
        <taxon>Sulfurovaceae</taxon>
        <taxon>Nitratifractor</taxon>
    </lineage>
</organism>
<dbReference type="PROSITE" id="PS01124">
    <property type="entry name" value="HTH_ARAC_FAMILY_2"/>
    <property type="match status" value="1"/>
</dbReference>
<dbReference type="SMART" id="SM00342">
    <property type="entry name" value="HTH_ARAC"/>
    <property type="match status" value="1"/>
</dbReference>
<keyword evidence="2" id="KW-0238">DNA-binding</keyword>
<evidence type="ECO:0000313" key="6">
    <source>
        <dbReference type="Proteomes" id="UP000008633"/>
    </source>
</evidence>
<dbReference type="HOGENOM" id="CLU_000445_88_16_7"/>
<feature type="domain" description="HTH araC/xylS-type" evidence="4">
    <location>
        <begin position="154"/>
        <end position="251"/>
    </location>
</feature>
<dbReference type="Pfam" id="PF12833">
    <property type="entry name" value="HTH_18"/>
    <property type="match status" value="1"/>
</dbReference>
<dbReference type="STRING" id="749222.Nitsa_1635"/>
<dbReference type="PANTHER" id="PTHR46796">
    <property type="entry name" value="HTH-TYPE TRANSCRIPTIONAL ACTIVATOR RHAS-RELATED"/>
    <property type="match status" value="1"/>
</dbReference>
<evidence type="ECO:0000256" key="3">
    <source>
        <dbReference type="ARBA" id="ARBA00023163"/>
    </source>
</evidence>
<evidence type="ECO:0000313" key="5">
    <source>
        <dbReference type="EMBL" id="ADV46883.1"/>
    </source>
</evidence>
<dbReference type="OrthoDB" id="112032at2"/>
<dbReference type="Proteomes" id="UP000008633">
    <property type="component" value="Chromosome"/>
</dbReference>
<dbReference type="InterPro" id="IPR003313">
    <property type="entry name" value="AraC-bd"/>
</dbReference>
<evidence type="ECO:0000259" key="4">
    <source>
        <dbReference type="PROSITE" id="PS01124"/>
    </source>
</evidence>
<dbReference type="InterPro" id="IPR009057">
    <property type="entry name" value="Homeodomain-like_sf"/>
</dbReference>
<reference evidence="6" key="2">
    <citation type="submission" date="2011-01" db="EMBL/GenBank/DDBJ databases">
        <title>The complete genome of Nitratifractor salsuginis DSM 16511.</title>
        <authorList>
            <consortium name="US DOE Joint Genome Institute (JGI-PGF)"/>
            <person name="Lucas S."/>
            <person name="Copeland A."/>
            <person name="Lapidus A."/>
            <person name="Bruce D."/>
            <person name="Goodwin L."/>
            <person name="Pitluck S."/>
            <person name="Kyrpides N."/>
            <person name="Mavromatis K."/>
            <person name="Ivanova N."/>
            <person name="Mikhailova N."/>
            <person name="Zeytun A."/>
            <person name="Detter J.C."/>
            <person name="Tapia R."/>
            <person name="Han C."/>
            <person name="Land M."/>
            <person name="Hauser L."/>
            <person name="Markowitz V."/>
            <person name="Cheng J.-F."/>
            <person name="Hugenholtz P."/>
            <person name="Woyke T."/>
            <person name="Wu D."/>
            <person name="Tindall B."/>
            <person name="Schuetze A."/>
            <person name="Brambilla E."/>
            <person name="Klenk H.-P."/>
            <person name="Eisen J.A."/>
        </authorList>
    </citation>
    <scope>NUCLEOTIDE SEQUENCE [LARGE SCALE GENOMIC DNA]</scope>
    <source>
        <strain evidence="6">DSM 16511 / JCM 12458 / E9I37-1</strain>
    </source>
</reference>
<accession>E6X0V1</accession>
<protein>
    <submittedName>
        <fullName evidence="5">Transcriptional regulator, AraC family</fullName>
    </submittedName>
</protein>
<keyword evidence="1" id="KW-0805">Transcription regulation</keyword>